<proteinExistence type="predicted"/>
<sequence length="158" mass="16312">LGGRAPSCLPLKSKGGAAVAELRGGENMVRRFLITVRIRRANGPPRVRIFVVHIARAAGEWAAPSVRAAVALVLMASEEPAQSAAMHPRPGDDDGQRPRGRAAAAPRRGPQLRGPRHPHPTGARRRPGGLPGHAGGPAPSWSAAGCARCLGPPARGPG</sequence>
<dbReference type="InterPro" id="IPR010868">
    <property type="entry name" value="Tumor_suppres_ARF"/>
</dbReference>
<feature type="region of interest" description="Disordered" evidence="1">
    <location>
        <begin position="80"/>
        <end position="158"/>
    </location>
</feature>
<feature type="compositionally biased region" description="Low complexity" evidence="1">
    <location>
        <begin position="101"/>
        <end position="113"/>
    </location>
</feature>
<gene>
    <name evidence="2" type="ORF">M91_15272</name>
</gene>
<dbReference type="GO" id="GO:0051726">
    <property type="term" value="P:regulation of cell cycle"/>
    <property type="evidence" value="ECO:0007669"/>
    <property type="project" value="InterPro"/>
</dbReference>
<dbReference type="Pfam" id="PF07392">
    <property type="entry name" value="P19Arf_N"/>
    <property type="match status" value="1"/>
</dbReference>
<feature type="compositionally biased region" description="Low complexity" evidence="1">
    <location>
        <begin position="136"/>
        <end position="145"/>
    </location>
</feature>
<organism evidence="2 3">
    <name type="scientific">Bos mutus</name>
    <name type="common">wild yak</name>
    <dbReference type="NCBI Taxonomy" id="72004"/>
    <lineage>
        <taxon>Eukaryota</taxon>
        <taxon>Metazoa</taxon>
        <taxon>Chordata</taxon>
        <taxon>Craniata</taxon>
        <taxon>Vertebrata</taxon>
        <taxon>Euteleostomi</taxon>
        <taxon>Mammalia</taxon>
        <taxon>Eutheria</taxon>
        <taxon>Laurasiatheria</taxon>
        <taxon>Artiodactyla</taxon>
        <taxon>Ruminantia</taxon>
        <taxon>Pecora</taxon>
        <taxon>Bovidae</taxon>
        <taxon>Bovinae</taxon>
        <taxon>Bos</taxon>
    </lineage>
</organism>
<dbReference type="AlphaFoldDB" id="L8J1Q3"/>
<evidence type="ECO:0000313" key="2">
    <source>
        <dbReference type="EMBL" id="ELR62158.1"/>
    </source>
</evidence>
<dbReference type="Proteomes" id="UP000011080">
    <property type="component" value="Unassembled WGS sequence"/>
</dbReference>
<dbReference type="EMBL" id="JH880375">
    <property type="protein sequence ID" value="ELR62158.1"/>
    <property type="molecule type" value="Genomic_DNA"/>
</dbReference>
<dbReference type="GO" id="GO:0008285">
    <property type="term" value="P:negative regulation of cell population proliferation"/>
    <property type="evidence" value="ECO:0007669"/>
    <property type="project" value="InterPro"/>
</dbReference>
<protein>
    <submittedName>
        <fullName evidence="2">Cyclin-dependent kinase inhibitor 2A, isoform 4</fullName>
    </submittedName>
</protein>
<name>L8J1Q3_9CETA</name>
<feature type="non-terminal residue" evidence="2">
    <location>
        <position position="1"/>
    </location>
</feature>
<dbReference type="STRING" id="72004.ENSBMUP00000015317"/>
<evidence type="ECO:0000256" key="1">
    <source>
        <dbReference type="SAM" id="MobiDB-lite"/>
    </source>
</evidence>
<evidence type="ECO:0000313" key="3">
    <source>
        <dbReference type="Proteomes" id="UP000011080"/>
    </source>
</evidence>
<reference evidence="2 3" key="1">
    <citation type="journal article" date="2012" name="Nat. Genet.">
        <title>The yak genome and adaptation to life at high altitude.</title>
        <authorList>
            <person name="Qiu Q."/>
            <person name="Zhang G."/>
            <person name="Ma T."/>
            <person name="Qian W."/>
            <person name="Wang J."/>
            <person name="Ye Z."/>
            <person name="Cao C."/>
            <person name="Hu Q."/>
            <person name="Kim J."/>
            <person name="Larkin D.M."/>
            <person name="Auvil L."/>
            <person name="Capitanu B."/>
            <person name="Ma J."/>
            <person name="Lewin H.A."/>
            <person name="Qian X."/>
            <person name="Lang Y."/>
            <person name="Zhou R."/>
            <person name="Wang L."/>
            <person name="Wang K."/>
            <person name="Xia J."/>
            <person name="Liao S."/>
            <person name="Pan S."/>
            <person name="Lu X."/>
            <person name="Hou H."/>
            <person name="Wang Y."/>
            <person name="Zang X."/>
            <person name="Yin Y."/>
            <person name="Ma H."/>
            <person name="Zhang J."/>
            <person name="Wang Z."/>
            <person name="Zhang Y."/>
            <person name="Zhang D."/>
            <person name="Yonezawa T."/>
            <person name="Hasegawa M."/>
            <person name="Zhong Y."/>
            <person name="Liu W."/>
            <person name="Zhang Y."/>
            <person name="Huang Z."/>
            <person name="Zhang S."/>
            <person name="Long R."/>
            <person name="Yang H."/>
            <person name="Wang J."/>
            <person name="Lenstra J.A."/>
            <person name="Cooper D.N."/>
            <person name="Wu Y."/>
            <person name="Wang J."/>
            <person name="Shi P."/>
            <person name="Wang J."/>
            <person name="Liu J."/>
        </authorList>
    </citation>
    <scope>NUCLEOTIDE SEQUENCE [LARGE SCALE GENOMIC DNA]</scope>
    <source>
        <strain evidence="3">yakQH1</strain>
    </source>
</reference>
<feature type="compositionally biased region" description="Basic residues" evidence="1">
    <location>
        <begin position="114"/>
        <end position="127"/>
    </location>
</feature>
<feature type="non-terminal residue" evidence="2">
    <location>
        <position position="158"/>
    </location>
</feature>
<dbReference type="GO" id="GO:0006915">
    <property type="term" value="P:apoptotic process"/>
    <property type="evidence" value="ECO:0007669"/>
    <property type="project" value="InterPro"/>
</dbReference>
<accession>L8J1Q3</accession>